<protein>
    <recommendedName>
        <fullName evidence="4">Flp family type IVb pilin</fullName>
    </recommendedName>
</protein>
<dbReference type="Proteomes" id="UP001161409">
    <property type="component" value="Unassembled WGS sequence"/>
</dbReference>
<organism evidence="2 3">
    <name type="scientific">Sneathiella chinensis</name>
    <dbReference type="NCBI Taxonomy" id="349750"/>
    <lineage>
        <taxon>Bacteria</taxon>
        <taxon>Pseudomonadati</taxon>
        <taxon>Pseudomonadota</taxon>
        <taxon>Alphaproteobacteria</taxon>
        <taxon>Sneathiellales</taxon>
        <taxon>Sneathiellaceae</taxon>
        <taxon>Sneathiella</taxon>
    </lineage>
</organism>
<evidence type="ECO:0000313" key="2">
    <source>
        <dbReference type="EMBL" id="GLQ06558.1"/>
    </source>
</evidence>
<proteinExistence type="predicted"/>
<reference evidence="2" key="1">
    <citation type="journal article" date="2014" name="Int. J. Syst. Evol. Microbiol.">
        <title>Complete genome of a new Firmicutes species belonging to the dominant human colonic microbiota ('Ruminococcus bicirculans') reveals two chromosomes and a selective capacity to utilize plant glucans.</title>
        <authorList>
            <consortium name="NISC Comparative Sequencing Program"/>
            <person name="Wegmann U."/>
            <person name="Louis P."/>
            <person name="Goesmann A."/>
            <person name="Henrissat B."/>
            <person name="Duncan S.H."/>
            <person name="Flint H.J."/>
        </authorList>
    </citation>
    <scope>NUCLEOTIDE SEQUENCE</scope>
    <source>
        <strain evidence="2">NBRC 103408</strain>
    </source>
</reference>
<sequence>MLKLFRSFAKDESGATAIEYGLIAALVALVGVVGFTALGDTILESFGEIASTLCEGAGGTYTAAAAATADAEATAADCSFS</sequence>
<keyword evidence="1" id="KW-1133">Transmembrane helix</keyword>
<evidence type="ECO:0008006" key="4">
    <source>
        <dbReference type="Google" id="ProtNLM"/>
    </source>
</evidence>
<evidence type="ECO:0000313" key="3">
    <source>
        <dbReference type="Proteomes" id="UP001161409"/>
    </source>
</evidence>
<comment type="caution">
    <text evidence="2">The sequence shown here is derived from an EMBL/GenBank/DDBJ whole genome shotgun (WGS) entry which is preliminary data.</text>
</comment>
<dbReference type="RefSeq" id="WP_169560709.1">
    <property type="nucleotide sequence ID" value="NZ_BSNF01000006.1"/>
</dbReference>
<gene>
    <name evidence="2" type="ORF">GCM10007924_17790</name>
</gene>
<reference evidence="2" key="2">
    <citation type="submission" date="2023-01" db="EMBL/GenBank/DDBJ databases">
        <title>Draft genome sequence of Sneathiella chinensis strain NBRC 103408.</title>
        <authorList>
            <person name="Sun Q."/>
            <person name="Mori K."/>
        </authorList>
    </citation>
    <scope>NUCLEOTIDE SEQUENCE</scope>
    <source>
        <strain evidence="2">NBRC 103408</strain>
    </source>
</reference>
<dbReference type="EMBL" id="BSNF01000006">
    <property type="protein sequence ID" value="GLQ06558.1"/>
    <property type="molecule type" value="Genomic_DNA"/>
</dbReference>
<dbReference type="InterPro" id="IPR007047">
    <property type="entry name" value="Flp_Fap"/>
</dbReference>
<feature type="transmembrane region" description="Helical" evidence="1">
    <location>
        <begin position="20"/>
        <end position="38"/>
    </location>
</feature>
<accession>A0ABQ5U5Q0</accession>
<evidence type="ECO:0000256" key="1">
    <source>
        <dbReference type="SAM" id="Phobius"/>
    </source>
</evidence>
<keyword evidence="1" id="KW-0812">Transmembrane</keyword>
<keyword evidence="1" id="KW-0472">Membrane</keyword>
<keyword evidence="3" id="KW-1185">Reference proteome</keyword>
<dbReference type="Pfam" id="PF04964">
    <property type="entry name" value="Flp_Fap"/>
    <property type="match status" value="1"/>
</dbReference>
<name>A0ABQ5U5Q0_9PROT</name>